<keyword evidence="5" id="KW-0804">Transcription</keyword>
<sequence>MKIADYNALSCRRRDPRPITKAACTECRKGRAKYNGQKPYTRCISKKRLNCKYRGSVHIKKEALKLEIRELQEYRQLSEQVLGSLAHGDRSEFIIHSLQRRLQLEEIYEQLSQSNLRAGHLICRTSLQRGDKVKVRNGGIANRETLGTSKIDEFKRGSRWTELSLDNEFIEHLLHLYFCWEYPIFSSLSKRHFVDDFNAGQDRYCLPLLVNAILAVACKLSDQDETPLSPNDGMNTGIHFFAEAERLLLLHHGERSITIVQALAQMSLWNTSQRRDRKAQFYAGQAIRMTVEMGLHREMDSDEASSDELEVRRVTFWGAFMLDQAWSLISGSLPQISKYSVPSLKFVSLDTNDLREWMPYSREEIREGLHLQQPSHARWVYNRLCKLSTIIHDALYAMYADADSPNSQDILNYYTCMLKWYSSLPGALRLGFNSTPAVIFVHIYYHFSVFFIIHPLQEVISLGANITTTNVCAEAVNAIIALMRSYESLYGLRRMPCSLSYLLFATGIAEPFPSPEVYRVSS</sequence>
<evidence type="ECO:0000256" key="5">
    <source>
        <dbReference type="ARBA" id="ARBA00023163"/>
    </source>
</evidence>
<evidence type="ECO:0000313" key="8">
    <source>
        <dbReference type="EMBL" id="KIM92718.1"/>
    </source>
</evidence>
<reference evidence="8 9" key="1">
    <citation type="submission" date="2014-04" db="EMBL/GenBank/DDBJ databases">
        <authorList>
            <consortium name="DOE Joint Genome Institute"/>
            <person name="Kuo A."/>
            <person name="Martino E."/>
            <person name="Perotto S."/>
            <person name="Kohler A."/>
            <person name="Nagy L.G."/>
            <person name="Floudas D."/>
            <person name="Copeland A."/>
            <person name="Barry K.W."/>
            <person name="Cichocki N."/>
            <person name="Veneault-Fourrey C."/>
            <person name="LaButti K."/>
            <person name="Lindquist E.A."/>
            <person name="Lipzen A."/>
            <person name="Lundell T."/>
            <person name="Morin E."/>
            <person name="Murat C."/>
            <person name="Sun H."/>
            <person name="Tunlid A."/>
            <person name="Henrissat B."/>
            <person name="Grigoriev I.V."/>
            <person name="Hibbett D.S."/>
            <person name="Martin F."/>
            <person name="Nordberg H.P."/>
            <person name="Cantor M.N."/>
            <person name="Hua S.X."/>
        </authorList>
    </citation>
    <scope>NUCLEOTIDE SEQUENCE [LARGE SCALE GENOMIC DNA]</scope>
    <source>
        <strain evidence="8 9">Zn</strain>
    </source>
</reference>
<dbReference type="EMBL" id="KN832908">
    <property type="protein sequence ID" value="KIM92718.1"/>
    <property type="molecule type" value="Genomic_DNA"/>
</dbReference>
<dbReference type="PANTHER" id="PTHR31313">
    <property type="entry name" value="TY1 ENHANCER ACTIVATOR"/>
    <property type="match status" value="1"/>
</dbReference>
<dbReference type="FunCoup" id="A0A0C3C1K4">
    <property type="interactions" value="248"/>
</dbReference>
<dbReference type="SMART" id="SM00906">
    <property type="entry name" value="Fungal_trans"/>
    <property type="match status" value="1"/>
</dbReference>
<dbReference type="OrthoDB" id="2123952at2759"/>
<keyword evidence="9" id="KW-1185">Reference proteome</keyword>
<dbReference type="PANTHER" id="PTHR31313:SF4">
    <property type="entry name" value="CONIDIAL DEVELOPMENT PROTEIN FLUFFY"/>
    <property type="match status" value="1"/>
</dbReference>
<evidence type="ECO:0000259" key="7">
    <source>
        <dbReference type="SMART" id="SM00906"/>
    </source>
</evidence>
<dbReference type="GO" id="GO:0008270">
    <property type="term" value="F:zinc ion binding"/>
    <property type="evidence" value="ECO:0007669"/>
    <property type="project" value="InterPro"/>
</dbReference>
<keyword evidence="1" id="KW-0479">Metal-binding</keyword>
<keyword evidence="3" id="KW-0805">Transcription regulation</keyword>
<accession>A0A0C3C1K4</accession>
<dbReference type="Pfam" id="PF04082">
    <property type="entry name" value="Fungal_trans"/>
    <property type="match status" value="1"/>
</dbReference>
<evidence type="ECO:0000256" key="3">
    <source>
        <dbReference type="ARBA" id="ARBA00023015"/>
    </source>
</evidence>
<dbReference type="HOGENOM" id="CLU_609874_0_0_1"/>
<keyword evidence="6" id="KW-0539">Nucleus</keyword>
<evidence type="ECO:0000256" key="6">
    <source>
        <dbReference type="ARBA" id="ARBA00023242"/>
    </source>
</evidence>
<keyword evidence="4" id="KW-0238">DNA-binding</keyword>
<keyword evidence="2" id="KW-0862">Zinc</keyword>
<proteinExistence type="predicted"/>
<dbReference type="GO" id="GO:0003677">
    <property type="term" value="F:DNA binding"/>
    <property type="evidence" value="ECO:0007669"/>
    <property type="project" value="UniProtKB-KW"/>
</dbReference>
<dbReference type="AlphaFoldDB" id="A0A0C3C1K4"/>
<dbReference type="CDD" id="cd12148">
    <property type="entry name" value="fungal_TF_MHR"/>
    <property type="match status" value="1"/>
</dbReference>
<reference evidence="9" key="2">
    <citation type="submission" date="2015-01" db="EMBL/GenBank/DDBJ databases">
        <title>Evolutionary Origins and Diversification of the Mycorrhizal Mutualists.</title>
        <authorList>
            <consortium name="DOE Joint Genome Institute"/>
            <consortium name="Mycorrhizal Genomics Consortium"/>
            <person name="Kohler A."/>
            <person name="Kuo A."/>
            <person name="Nagy L.G."/>
            <person name="Floudas D."/>
            <person name="Copeland A."/>
            <person name="Barry K.W."/>
            <person name="Cichocki N."/>
            <person name="Veneault-Fourrey C."/>
            <person name="LaButti K."/>
            <person name="Lindquist E.A."/>
            <person name="Lipzen A."/>
            <person name="Lundell T."/>
            <person name="Morin E."/>
            <person name="Murat C."/>
            <person name="Riley R."/>
            <person name="Ohm R."/>
            <person name="Sun H."/>
            <person name="Tunlid A."/>
            <person name="Henrissat B."/>
            <person name="Grigoriev I.V."/>
            <person name="Hibbett D.S."/>
            <person name="Martin F."/>
        </authorList>
    </citation>
    <scope>NUCLEOTIDE SEQUENCE [LARGE SCALE GENOMIC DNA]</scope>
    <source>
        <strain evidence="9">Zn</strain>
    </source>
</reference>
<feature type="domain" description="Xylanolytic transcriptional activator regulatory" evidence="7">
    <location>
        <begin position="279"/>
        <end position="351"/>
    </location>
</feature>
<dbReference type="STRING" id="913774.A0A0C3C1K4"/>
<dbReference type="InterPro" id="IPR051615">
    <property type="entry name" value="Transcr_Regulatory_Elem"/>
</dbReference>
<dbReference type="InParanoid" id="A0A0C3C1K4"/>
<organism evidence="8 9">
    <name type="scientific">Oidiodendron maius (strain Zn)</name>
    <dbReference type="NCBI Taxonomy" id="913774"/>
    <lineage>
        <taxon>Eukaryota</taxon>
        <taxon>Fungi</taxon>
        <taxon>Dikarya</taxon>
        <taxon>Ascomycota</taxon>
        <taxon>Pezizomycotina</taxon>
        <taxon>Leotiomycetes</taxon>
        <taxon>Leotiomycetes incertae sedis</taxon>
        <taxon>Myxotrichaceae</taxon>
        <taxon>Oidiodendron</taxon>
    </lineage>
</organism>
<name>A0A0C3C1K4_OIDMZ</name>
<dbReference type="GO" id="GO:0006351">
    <property type="term" value="P:DNA-templated transcription"/>
    <property type="evidence" value="ECO:0007669"/>
    <property type="project" value="InterPro"/>
</dbReference>
<protein>
    <recommendedName>
        <fullName evidence="7">Xylanolytic transcriptional activator regulatory domain-containing protein</fullName>
    </recommendedName>
</protein>
<evidence type="ECO:0000256" key="1">
    <source>
        <dbReference type="ARBA" id="ARBA00022723"/>
    </source>
</evidence>
<dbReference type="InterPro" id="IPR007219">
    <property type="entry name" value="XnlR_reg_dom"/>
</dbReference>
<evidence type="ECO:0000256" key="2">
    <source>
        <dbReference type="ARBA" id="ARBA00022833"/>
    </source>
</evidence>
<evidence type="ECO:0000256" key="4">
    <source>
        <dbReference type="ARBA" id="ARBA00023125"/>
    </source>
</evidence>
<gene>
    <name evidence="8" type="ORF">OIDMADRAFT_208700</name>
</gene>
<dbReference type="Proteomes" id="UP000054321">
    <property type="component" value="Unassembled WGS sequence"/>
</dbReference>
<evidence type="ECO:0000313" key="9">
    <source>
        <dbReference type="Proteomes" id="UP000054321"/>
    </source>
</evidence>